<evidence type="ECO:0000256" key="1">
    <source>
        <dbReference type="SAM" id="MobiDB-lite"/>
    </source>
</evidence>
<feature type="region of interest" description="Disordered" evidence="1">
    <location>
        <begin position="171"/>
        <end position="192"/>
    </location>
</feature>
<feature type="region of interest" description="Disordered" evidence="1">
    <location>
        <begin position="298"/>
        <end position="333"/>
    </location>
</feature>
<sequence length="333" mass="37219">MCYLSPFVYYGASRNVNRLIHHPDPGNNDQSTNLISKSDGIQTTIWNESHDEGIDEFHVCCSAIDRIDQNCPINSKLLNLTRVHKSSSLDSKLMGQRRNNLKIKLDFTTEFYGVSRNDIPYTDSDGLYDYPNDGTITRSFLDPCDRGVGQLVSAKRKSRVRAQSNIDFCASSSSNESLSSFDKKSRHKKSPQIINLRRGSSPICDVILTIQAASSLDELQSEVGDEKHENESGSGGTSIELREFKLPIRTRQNSTFRFPEKRRQESIPKRREMPSVLRNSKGLKITCLTSEGGINIKPLSSTDSSYTESDLCDSNEPLANLGEIEDSVDSPLV</sequence>
<dbReference type="HOGENOM" id="CLU_834859_0_0_1"/>
<reference evidence="2 3" key="1">
    <citation type="journal article" date="2011" name="Science">
        <title>The ecoresponsive genome of Daphnia pulex.</title>
        <authorList>
            <person name="Colbourne J.K."/>
            <person name="Pfrender M.E."/>
            <person name="Gilbert D."/>
            <person name="Thomas W.K."/>
            <person name="Tucker A."/>
            <person name="Oakley T.H."/>
            <person name="Tokishita S."/>
            <person name="Aerts A."/>
            <person name="Arnold G.J."/>
            <person name="Basu M.K."/>
            <person name="Bauer D.J."/>
            <person name="Caceres C.E."/>
            <person name="Carmel L."/>
            <person name="Casola C."/>
            <person name="Choi J.H."/>
            <person name="Detter J.C."/>
            <person name="Dong Q."/>
            <person name="Dusheyko S."/>
            <person name="Eads B.D."/>
            <person name="Frohlich T."/>
            <person name="Geiler-Samerotte K.A."/>
            <person name="Gerlach D."/>
            <person name="Hatcher P."/>
            <person name="Jogdeo S."/>
            <person name="Krijgsveld J."/>
            <person name="Kriventseva E.V."/>
            <person name="Kultz D."/>
            <person name="Laforsch C."/>
            <person name="Lindquist E."/>
            <person name="Lopez J."/>
            <person name="Manak J.R."/>
            <person name="Muller J."/>
            <person name="Pangilinan J."/>
            <person name="Patwardhan R.P."/>
            <person name="Pitluck S."/>
            <person name="Pritham E.J."/>
            <person name="Rechtsteiner A."/>
            <person name="Rho M."/>
            <person name="Rogozin I.B."/>
            <person name="Sakarya O."/>
            <person name="Salamov A."/>
            <person name="Schaack S."/>
            <person name="Shapiro H."/>
            <person name="Shiga Y."/>
            <person name="Skalitzky C."/>
            <person name="Smith Z."/>
            <person name="Souvorov A."/>
            <person name="Sung W."/>
            <person name="Tang Z."/>
            <person name="Tsuchiya D."/>
            <person name="Tu H."/>
            <person name="Vos H."/>
            <person name="Wang M."/>
            <person name="Wolf Y.I."/>
            <person name="Yamagata H."/>
            <person name="Yamada T."/>
            <person name="Ye Y."/>
            <person name="Shaw J.R."/>
            <person name="Andrews J."/>
            <person name="Crease T.J."/>
            <person name="Tang H."/>
            <person name="Lucas S.M."/>
            <person name="Robertson H.M."/>
            <person name="Bork P."/>
            <person name="Koonin E.V."/>
            <person name="Zdobnov E.M."/>
            <person name="Grigoriev I.V."/>
            <person name="Lynch M."/>
            <person name="Boore J.L."/>
        </authorList>
    </citation>
    <scope>NUCLEOTIDE SEQUENCE [LARGE SCALE GENOMIC DNA]</scope>
</reference>
<evidence type="ECO:0000313" key="3">
    <source>
        <dbReference type="Proteomes" id="UP000000305"/>
    </source>
</evidence>
<accession>E9HDN8</accession>
<evidence type="ECO:0000313" key="2">
    <source>
        <dbReference type="EMBL" id="EFX70184.1"/>
    </source>
</evidence>
<dbReference type="AlphaFoldDB" id="E9HDN8"/>
<dbReference type="KEGG" id="dpx:DAPPUDRAFT_112979"/>
<feature type="compositionally biased region" description="Low complexity" evidence="1">
    <location>
        <begin position="171"/>
        <end position="180"/>
    </location>
</feature>
<organism evidence="2 3">
    <name type="scientific">Daphnia pulex</name>
    <name type="common">Water flea</name>
    <dbReference type="NCBI Taxonomy" id="6669"/>
    <lineage>
        <taxon>Eukaryota</taxon>
        <taxon>Metazoa</taxon>
        <taxon>Ecdysozoa</taxon>
        <taxon>Arthropoda</taxon>
        <taxon>Crustacea</taxon>
        <taxon>Branchiopoda</taxon>
        <taxon>Diplostraca</taxon>
        <taxon>Cladocera</taxon>
        <taxon>Anomopoda</taxon>
        <taxon>Daphniidae</taxon>
        <taxon>Daphnia</taxon>
    </lineage>
</organism>
<name>E9HDN8_DAPPU</name>
<gene>
    <name evidence="2" type="ORF">DAPPUDRAFT_112979</name>
</gene>
<keyword evidence="3" id="KW-1185">Reference proteome</keyword>
<protein>
    <submittedName>
        <fullName evidence="2">Uncharacterized protein</fullName>
    </submittedName>
</protein>
<proteinExistence type="predicted"/>
<feature type="region of interest" description="Disordered" evidence="1">
    <location>
        <begin position="219"/>
        <end position="243"/>
    </location>
</feature>
<dbReference type="Proteomes" id="UP000000305">
    <property type="component" value="Unassembled WGS sequence"/>
</dbReference>
<dbReference type="OrthoDB" id="418245at2759"/>
<dbReference type="EMBL" id="GL732624">
    <property type="protein sequence ID" value="EFX70184.1"/>
    <property type="molecule type" value="Genomic_DNA"/>
</dbReference>
<dbReference type="InParanoid" id="E9HDN8"/>
<feature type="compositionally biased region" description="Acidic residues" evidence="1">
    <location>
        <begin position="323"/>
        <end position="333"/>
    </location>
</feature>
<feature type="compositionally biased region" description="Polar residues" evidence="1">
    <location>
        <begin position="298"/>
        <end position="308"/>
    </location>
</feature>